<sequence length="236" mass="25753">MLTTLEELKAIPCGTQLACFCEQIVSILPTEKKLTALMTCASGENVAVTAFKNVSSNFSSICSLGKVVKMSMLKAQRFIVERFDGSSFYNSPLAYEFVVMKHTKIEVVQCAPKIVDSFGKLSSGSIYSMNCALASSFSPIGKHFAAVVADKEGMRADLYVNGEALVERLGSFDKDMQINLDRFFVKVEDECLQLHCESSSVKMGAGRVNLGAILTTPIKRRSSDESNSVKKVQKNG</sequence>
<dbReference type="EMBL" id="JBICBT010000436">
    <property type="protein sequence ID" value="KAL3113796.1"/>
    <property type="molecule type" value="Genomic_DNA"/>
</dbReference>
<gene>
    <name evidence="1" type="ORF">niasHT_013854</name>
    <name evidence="2" type="ORF">niasHT_013855</name>
</gene>
<organism evidence="2 3">
    <name type="scientific">Heterodera trifolii</name>
    <dbReference type="NCBI Taxonomy" id="157864"/>
    <lineage>
        <taxon>Eukaryota</taxon>
        <taxon>Metazoa</taxon>
        <taxon>Ecdysozoa</taxon>
        <taxon>Nematoda</taxon>
        <taxon>Chromadorea</taxon>
        <taxon>Rhabditida</taxon>
        <taxon>Tylenchina</taxon>
        <taxon>Tylenchomorpha</taxon>
        <taxon>Tylenchoidea</taxon>
        <taxon>Heteroderidae</taxon>
        <taxon>Heteroderinae</taxon>
        <taxon>Heterodera</taxon>
    </lineage>
</organism>
<dbReference type="Proteomes" id="UP001620626">
    <property type="component" value="Unassembled WGS sequence"/>
</dbReference>
<name>A0ABD2LF10_9BILA</name>
<comment type="caution">
    <text evidence="2">The sequence shown here is derived from an EMBL/GenBank/DDBJ whole genome shotgun (WGS) entry which is preliminary data.</text>
</comment>
<protein>
    <submittedName>
        <fullName evidence="2">Uncharacterized protein</fullName>
    </submittedName>
</protein>
<evidence type="ECO:0000313" key="2">
    <source>
        <dbReference type="EMBL" id="KAL3113796.1"/>
    </source>
</evidence>
<dbReference type="AlphaFoldDB" id="A0ABD2LF10"/>
<reference evidence="2 3" key="1">
    <citation type="submission" date="2024-10" db="EMBL/GenBank/DDBJ databases">
        <authorList>
            <person name="Kim D."/>
        </authorList>
    </citation>
    <scope>NUCLEOTIDE SEQUENCE [LARGE SCALE GENOMIC DNA]</scope>
    <source>
        <strain evidence="2">BH-2024</strain>
    </source>
</reference>
<accession>A0ABD2LF10</accession>
<keyword evidence="3" id="KW-1185">Reference proteome</keyword>
<dbReference type="EMBL" id="JBICBT010000436">
    <property type="protein sequence ID" value="KAL3113795.1"/>
    <property type="molecule type" value="Genomic_DNA"/>
</dbReference>
<proteinExistence type="predicted"/>
<evidence type="ECO:0000313" key="1">
    <source>
        <dbReference type="EMBL" id="KAL3113795.1"/>
    </source>
</evidence>
<evidence type="ECO:0000313" key="3">
    <source>
        <dbReference type="Proteomes" id="UP001620626"/>
    </source>
</evidence>